<evidence type="ECO:0000313" key="4">
    <source>
        <dbReference type="Proteomes" id="UP000044136"/>
    </source>
</evidence>
<evidence type="ECO:0000256" key="1">
    <source>
        <dbReference type="ARBA" id="ARBA00023015"/>
    </source>
</evidence>
<gene>
    <name evidence="3" type="ORF">BN1048_00941</name>
</gene>
<evidence type="ECO:0000256" key="2">
    <source>
        <dbReference type="ARBA" id="ARBA00023163"/>
    </source>
</evidence>
<reference evidence="3 4" key="1">
    <citation type="submission" date="2014-07" db="EMBL/GenBank/DDBJ databases">
        <authorList>
            <person name="Urmite Genomes Urmite Genomes"/>
        </authorList>
    </citation>
    <scope>NUCLEOTIDE SEQUENCE [LARGE SCALE GENOMIC DNA]</scope>
    <source>
        <strain evidence="3 4">13MG44_air</strain>
    </source>
</reference>
<dbReference type="Proteomes" id="UP000044136">
    <property type="component" value="Unassembled WGS sequence"/>
</dbReference>
<dbReference type="STRING" id="1461582.BN1048_00941"/>
<sequence>MLILDVSNSTKAPPEIYNHLSHIERKLRDLNSDENKLYMNYRMGEELFILSSQPHYTILLAFYAKSLWPASDFPLKCSFHTVDDSYPEYNPDRWDHPSIKAVRESLQTIKKSKVQDFSSPDMPKGIEIALMYATDIFRTVTPLQQEVMQYYLTGITQKEIAKLTKRSVSTISKHVHASRVKQLTEIIDYVSEQYELN</sequence>
<dbReference type="eggNOG" id="ENOG5032TB3">
    <property type="taxonomic scope" value="Bacteria"/>
</dbReference>
<organism evidence="3 4">
    <name type="scientific">Jeotgalicoccus saudimassiliensis</name>
    <dbReference type="NCBI Taxonomy" id="1461582"/>
    <lineage>
        <taxon>Bacteria</taxon>
        <taxon>Bacillati</taxon>
        <taxon>Bacillota</taxon>
        <taxon>Bacilli</taxon>
        <taxon>Bacillales</taxon>
        <taxon>Staphylococcaceae</taxon>
        <taxon>Jeotgalicoccus</taxon>
    </lineage>
</organism>
<dbReference type="InterPro" id="IPR036388">
    <property type="entry name" value="WH-like_DNA-bd_sf"/>
</dbReference>
<evidence type="ECO:0000313" key="3">
    <source>
        <dbReference type="EMBL" id="CEA00386.1"/>
    </source>
</evidence>
<dbReference type="SUPFAM" id="SSF46894">
    <property type="entry name" value="C-terminal effector domain of the bipartite response regulators"/>
    <property type="match status" value="1"/>
</dbReference>
<keyword evidence="1" id="KW-0805">Transcription regulation</keyword>
<name>A0A078M6T3_9STAP</name>
<dbReference type="AlphaFoldDB" id="A0A078M6T3"/>
<proteinExistence type="predicted"/>
<dbReference type="EMBL" id="CCSE01000001">
    <property type="protein sequence ID" value="CEA00386.1"/>
    <property type="molecule type" value="Genomic_DNA"/>
</dbReference>
<keyword evidence="2" id="KW-0804">Transcription</keyword>
<dbReference type="GO" id="GO:0003677">
    <property type="term" value="F:DNA binding"/>
    <property type="evidence" value="ECO:0007669"/>
    <property type="project" value="InterPro"/>
</dbReference>
<keyword evidence="4" id="KW-1185">Reference proteome</keyword>
<dbReference type="Gene3D" id="1.10.10.10">
    <property type="entry name" value="Winged helix-like DNA-binding domain superfamily/Winged helix DNA-binding domain"/>
    <property type="match status" value="1"/>
</dbReference>
<dbReference type="InterPro" id="IPR016032">
    <property type="entry name" value="Sig_transdc_resp-reg_C-effctor"/>
</dbReference>
<accession>A0A078M6T3</accession>
<dbReference type="GO" id="GO:0006355">
    <property type="term" value="P:regulation of DNA-templated transcription"/>
    <property type="evidence" value="ECO:0007669"/>
    <property type="project" value="InterPro"/>
</dbReference>
<protein>
    <submittedName>
        <fullName evidence="3">Uncharacterized protein</fullName>
    </submittedName>
</protein>
<dbReference type="HOGENOM" id="CLU_1238943_0_0_9"/>